<dbReference type="InterPro" id="IPR012910">
    <property type="entry name" value="Plug_dom"/>
</dbReference>
<dbReference type="InterPro" id="IPR039426">
    <property type="entry name" value="TonB-dep_rcpt-like"/>
</dbReference>
<proteinExistence type="inferred from homology"/>
<gene>
    <name evidence="17" type="ORF">HLH48_00010</name>
</gene>
<dbReference type="Gene3D" id="2.40.170.20">
    <property type="entry name" value="TonB-dependent receptor, beta-barrel domain"/>
    <property type="match status" value="1"/>
</dbReference>
<dbReference type="EMBL" id="JABEQJ010000001">
    <property type="protein sequence ID" value="MBB2158576.1"/>
    <property type="molecule type" value="Genomic_DNA"/>
</dbReference>
<evidence type="ECO:0000256" key="10">
    <source>
        <dbReference type="ARBA" id="ARBA00023136"/>
    </source>
</evidence>
<dbReference type="GO" id="GO:0009279">
    <property type="term" value="C:cell outer membrane"/>
    <property type="evidence" value="ECO:0007669"/>
    <property type="project" value="UniProtKB-SubCell"/>
</dbReference>
<keyword evidence="9 13" id="KW-0798">TonB box</keyword>
<organism evidence="17 18">
    <name type="scientific">Gluconacetobacter sacchari</name>
    <dbReference type="NCBI Taxonomy" id="92759"/>
    <lineage>
        <taxon>Bacteria</taxon>
        <taxon>Pseudomonadati</taxon>
        <taxon>Pseudomonadota</taxon>
        <taxon>Alphaproteobacteria</taxon>
        <taxon>Acetobacterales</taxon>
        <taxon>Acetobacteraceae</taxon>
        <taxon>Gluconacetobacter</taxon>
    </lineage>
</organism>
<dbReference type="PROSITE" id="PS52016">
    <property type="entry name" value="TONB_DEPENDENT_REC_3"/>
    <property type="match status" value="1"/>
</dbReference>
<feature type="domain" description="TonB-dependent receptor-like beta-barrel" evidence="15">
    <location>
        <begin position="307"/>
        <end position="766"/>
    </location>
</feature>
<keyword evidence="7" id="KW-0408">Iron</keyword>
<dbReference type="Gene3D" id="2.170.130.10">
    <property type="entry name" value="TonB-dependent receptor, plug domain"/>
    <property type="match status" value="1"/>
</dbReference>
<accession>A0A7W4NIW2</accession>
<keyword evidence="8" id="KW-0406">Ion transport</keyword>
<evidence type="ECO:0000256" key="11">
    <source>
        <dbReference type="ARBA" id="ARBA00023237"/>
    </source>
</evidence>
<comment type="subcellular location">
    <subcellularLocation>
        <location evidence="1 12">Cell outer membrane</location>
        <topology evidence="1 12">Multi-pass membrane protein</topology>
    </subcellularLocation>
</comment>
<evidence type="ECO:0000256" key="6">
    <source>
        <dbReference type="ARBA" id="ARBA00022729"/>
    </source>
</evidence>
<keyword evidence="3 12" id="KW-1134">Transmembrane beta strand</keyword>
<evidence type="ECO:0000313" key="18">
    <source>
        <dbReference type="Proteomes" id="UP000589085"/>
    </source>
</evidence>
<evidence type="ECO:0000259" key="15">
    <source>
        <dbReference type="Pfam" id="PF00593"/>
    </source>
</evidence>
<evidence type="ECO:0000256" key="12">
    <source>
        <dbReference type="PROSITE-ProRule" id="PRU01360"/>
    </source>
</evidence>
<feature type="signal peptide" evidence="14">
    <location>
        <begin position="1"/>
        <end position="28"/>
    </location>
</feature>
<dbReference type="InterPro" id="IPR037066">
    <property type="entry name" value="Plug_dom_sf"/>
</dbReference>
<dbReference type="InterPro" id="IPR036942">
    <property type="entry name" value="Beta-barrel_TonB_sf"/>
</dbReference>
<evidence type="ECO:0000256" key="2">
    <source>
        <dbReference type="ARBA" id="ARBA00022448"/>
    </source>
</evidence>
<evidence type="ECO:0000259" key="16">
    <source>
        <dbReference type="Pfam" id="PF07715"/>
    </source>
</evidence>
<sequence length="805" mass="87540">MNARKILSFLLLTSCIAVPPGAAFRAHAASGAGKVGGSKHRPVPRVRAVSSGAPGGKAVAAGRPAGKRVAVRSPSSEDLTVTTMRRSGYGATETMTRVEMDRFVQGSSPMMMLARRPGINFVANDPLGVDTWGSSLYMRGFQQDQLGVTLDGVPLGAQTYLPYNGQSINFSILSDNIERMDVSDGGGDVALPATTNLGGSIQIVSRDPADHFGGKIAQMFGSYNSFRTFGRVDSGRLNASGTKFTVSYARSDGDKWKGHGEQFDQQVNAKLVQPIGQESTVKIFFNWNDATQFNYADQTIGMLRDLGHRNDYYYPDYTRAYLAAEGTFSGALAAYDAAGGDALDASYFDGVTHSSGYLGGINAHLVLTRHLAWNSVAYGQAANQWGTWTTPYVRSPDGAPLSEQVNASGNRKFGFTTALEYEVARHTIDAGVWYENNRYGIDQNMYQEPLLGQGTPVSGVLGNFGAPFQHNWGENFNTNSFQFHLEDTYRPLASLTLKAGFKSMLVTTVGGATANDAAYTGQDQLVNGSMTSAKAFLPHFNGVWRFLPGHELYFDIARNMRAYSYGGYQLGSTFGGFANQATFDSLKNTLRPETAWVYDVGYRYNARIVSGSLNLYHADFSNRIQNLTSGPITDPVSTPIDVGGVGMYGVDAALTLRPIRNLSITNSISYNHSTYDDNIMSEGMSYGLAGKKVVAFPQFMYKADISYTYGAATVYANANYMSKRYFSYINDMSVPGYWLTSLGASYRFGRVGPLHNLKFDLNIYNLTNISYISQIGENGLPLSGDYQSALAGSPRTYFGTVSVEF</sequence>
<evidence type="ECO:0000256" key="14">
    <source>
        <dbReference type="SAM" id="SignalP"/>
    </source>
</evidence>
<dbReference type="GO" id="GO:0015344">
    <property type="term" value="F:siderophore uptake transmembrane transporter activity"/>
    <property type="evidence" value="ECO:0007669"/>
    <property type="project" value="TreeGrafter"/>
</dbReference>
<evidence type="ECO:0000256" key="13">
    <source>
        <dbReference type="RuleBase" id="RU003357"/>
    </source>
</evidence>
<dbReference type="PANTHER" id="PTHR32552">
    <property type="entry name" value="FERRICHROME IRON RECEPTOR-RELATED"/>
    <property type="match status" value="1"/>
</dbReference>
<evidence type="ECO:0000256" key="8">
    <source>
        <dbReference type="ARBA" id="ARBA00023065"/>
    </source>
</evidence>
<evidence type="ECO:0000256" key="9">
    <source>
        <dbReference type="ARBA" id="ARBA00023077"/>
    </source>
</evidence>
<dbReference type="PANTHER" id="PTHR32552:SF89">
    <property type="entry name" value="CATECHOLATE SIDEROPHORE RECEPTOR FIU"/>
    <property type="match status" value="1"/>
</dbReference>
<dbReference type="InterPro" id="IPR000531">
    <property type="entry name" value="Beta-barrel_TonB"/>
</dbReference>
<evidence type="ECO:0000256" key="3">
    <source>
        <dbReference type="ARBA" id="ARBA00022452"/>
    </source>
</evidence>
<comment type="caution">
    <text evidence="17">The sequence shown here is derived from an EMBL/GenBank/DDBJ whole genome shotgun (WGS) entry which is preliminary data.</text>
</comment>
<dbReference type="Pfam" id="PF07715">
    <property type="entry name" value="Plug"/>
    <property type="match status" value="1"/>
</dbReference>
<feature type="chain" id="PRO_5030959154" evidence="14">
    <location>
        <begin position="29"/>
        <end position="805"/>
    </location>
</feature>
<keyword evidence="4" id="KW-0410">Iron transport</keyword>
<dbReference type="Pfam" id="PF00593">
    <property type="entry name" value="TonB_dep_Rec_b-barrel"/>
    <property type="match status" value="1"/>
</dbReference>
<keyword evidence="11 12" id="KW-0998">Cell outer membrane</keyword>
<evidence type="ECO:0000256" key="1">
    <source>
        <dbReference type="ARBA" id="ARBA00004571"/>
    </source>
</evidence>
<dbReference type="SUPFAM" id="SSF56935">
    <property type="entry name" value="Porins"/>
    <property type="match status" value="1"/>
</dbReference>
<keyword evidence="17" id="KW-0675">Receptor</keyword>
<keyword evidence="6 14" id="KW-0732">Signal</keyword>
<protein>
    <submittedName>
        <fullName evidence="17">TonB-dependent receptor</fullName>
    </submittedName>
</protein>
<comment type="similarity">
    <text evidence="12 13">Belongs to the TonB-dependent receptor family.</text>
</comment>
<keyword evidence="2 12" id="KW-0813">Transport</keyword>
<feature type="domain" description="TonB-dependent receptor plug" evidence="16">
    <location>
        <begin position="90"/>
        <end position="199"/>
    </location>
</feature>
<dbReference type="AlphaFoldDB" id="A0A7W4NIW2"/>
<dbReference type="Proteomes" id="UP000589085">
    <property type="component" value="Unassembled WGS sequence"/>
</dbReference>
<keyword evidence="5 12" id="KW-0812">Transmembrane</keyword>
<evidence type="ECO:0000313" key="17">
    <source>
        <dbReference type="EMBL" id="MBB2158576.1"/>
    </source>
</evidence>
<evidence type="ECO:0000256" key="7">
    <source>
        <dbReference type="ARBA" id="ARBA00023004"/>
    </source>
</evidence>
<name>A0A7W4NIW2_9PROT</name>
<evidence type="ECO:0000256" key="4">
    <source>
        <dbReference type="ARBA" id="ARBA00022496"/>
    </source>
</evidence>
<evidence type="ECO:0000256" key="5">
    <source>
        <dbReference type="ARBA" id="ARBA00022692"/>
    </source>
</evidence>
<reference evidence="17 18" key="1">
    <citation type="submission" date="2020-04" db="EMBL/GenBank/DDBJ databases">
        <title>Description of novel Gluconacetobacter.</title>
        <authorList>
            <person name="Sombolestani A."/>
        </authorList>
    </citation>
    <scope>NUCLEOTIDE SEQUENCE [LARGE SCALE GENOMIC DNA]</scope>
    <source>
        <strain evidence="17 18">LMG 19747</strain>
    </source>
</reference>
<keyword evidence="10 12" id="KW-0472">Membrane</keyword>